<dbReference type="RefSeq" id="WP_345151620.1">
    <property type="nucleotide sequence ID" value="NZ_BAABEO010000019.1"/>
</dbReference>
<name>A0ABP7CJP9_9MICC</name>
<dbReference type="InterPro" id="IPR027417">
    <property type="entry name" value="P-loop_NTPase"/>
</dbReference>
<evidence type="ECO:0000256" key="3">
    <source>
        <dbReference type="ARBA" id="ARBA00022840"/>
    </source>
</evidence>
<gene>
    <name evidence="5" type="ORF">GCM10023081_27970</name>
</gene>
<reference evidence="6" key="1">
    <citation type="journal article" date="2019" name="Int. J. Syst. Evol. Microbiol.">
        <title>The Global Catalogue of Microorganisms (GCM) 10K type strain sequencing project: providing services to taxonomists for standard genome sequencing and annotation.</title>
        <authorList>
            <consortium name="The Broad Institute Genomics Platform"/>
            <consortium name="The Broad Institute Genome Sequencing Center for Infectious Disease"/>
            <person name="Wu L."/>
            <person name="Ma J."/>
        </authorList>
    </citation>
    <scope>NUCLEOTIDE SEQUENCE [LARGE SCALE GENOMIC DNA]</scope>
    <source>
        <strain evidence="6">JCM 30742</strain>
    </source>
</reference>
<dbReference type="InterPro" id="IPR050221">
    <property type="entry name" value="26S_Proteasome_ATPase"/>
</dbReference>
<keyword evidence="6" id="KW-1185">Reference proteome</keyword>
<dbReference type="SUPFAM" id="SSF52540">
    <property type="entry name" value="P-loop containing nucleoside triphosphate hydrolases"/>
    <property type="match status" value="1"/>
</dbReference>
<keyword evidence="3" id="KW-0067">ATP-binding</keyword>
<evidence type="ECO:0000313" key="5">
    <source>
        <dbReference type="EMBL" id="GAA3689009.1"/>
    </source>
</evidence>
<dbReference type="PANTHER" id="PTHR23073">
    <property type="entry name" value="26S PROTEASOME REGULATORY SUBUNIT"/>
    <property type="match status" value="1"/>
</dbReference>
<comment type="similarity">
    <text evidence="1">Belongs to the AAA ATPase family.</text>
</comment>
<evidence type="ECO:0000256" key="2">
    <source>
        <dbReference type="ARBA" id="ARBA00022741"/>
    </source>
</evidence>
<evidence type="ECO:0000256" key="1">
    <source>
        <dbReference type="ARBA" id="ARBA00006914"/>
    </source>
</evidence>
<dbReference type="Pfam" id="PF00004">
    <property type="entry name" value="AAA"/>
    <property type="match status" value="1"/>
</dbReference>
<protein>
    <recommendedName>
        <fullName evidence="4">AAA+ ATPase domain-containing protein</fullName>
    </recommendedName>
</protein>
<dbReference type="Proteomes" id="UP001500752">
    <property type="component" value="Unassembled WGS sequence"/>
</dbReference>
<feature type="domain" description="AAA+ ATPase" evidence="4">
    <location>
        <begin position="411"/>
        <end position="543"/>
    </location>
</feature>
<accession>A0ABP7CJP9</accession>
<dbReference type="InterPro" id="IPR003593">
    <property type="entry name" value="AAA+_ATPase"/>
</dbReference>
<keyword evidence="2" id="KW-0547">Nucleotide-binding</keyword>
<evidence type="ECO:0000313" key="6">
    <source>
        <dbReference type="Proteomes" id="UP001500752"/>
    </source>
</evidence>
<evidence type="ECO:0000259" key="4">
    <source>
        <dbReference type="SMART" id="SM00382"/>
    </source>
</evidence>
<proteinExistence type="inferred from homology"/>
<dbReference type="Gene3D" id="3.40.50.300">
    <property type="entry name" value="P-loop containing nucleotide triphosphate hydrolases"/>
    <property type="match status" value="1"/>
</dbReference>
<dbReference type="CDD" id="cd19481">
    <property type="entry name" value="RecA-like_protease"/>
    <property type="match status" value="1"/>
</dbReference>
<comment type="caution">
    <text evidence="5">The sequence shown here is derived from an EMBL/GenBank/DDBJ whole genome shotgun (WGS) entry which is preliminary data.</text>
</comment>
<dbReference type="EMBL" id="BAABEO010000019">
    <property type="protein sequence ID" value="GAA3689009.1"/>
    <property type="molecule type" value="Genomic_DNA"/>
</dbReference>
<dbReference type="SMART" id="SM00382">
    <property type="entry name" value="AAA"/>
    <property type="match status" value="1"/>
</dbReference>
<organism evidence="5 6">
    <name type="scientific">Arthrobacter ginkgonis</name>
    <dbReference type="NCBI Taxonomy" id="1630594"/>
    <lineage>
        <taxon>Bacteria</taxon>
        <taxon>Bacillati</taxon>
        <taxon>Actinomycetota</taxon>
        <taxon>Actinomycetes</taxon>
        <taxon>Micrococcales</taxon>
        <taxon>Micrococcaceae</taxon>
        <taxon>Arthrobacter</taxon>
    </lineage>
</organism>
<dbReference type="InterPro" id="IPR003959">
    <property type="entry name" value="ATPase_AAA_core"/>
</dbReference>
<sequence>MTPAKRRTTSRQASAAELVVERLRLLLAEHEDAGRSDELTAALTAVDERLAGPEGAYRRRLGDLFGLTAAELDALDCAVAVAVEPSLGPEVGRAQGMPSRHLPGEIALRLLLGHGPMPVVRGGSPLLAWGLVDVVQFVADEPPLFRADPAVVDWYFGTLSAASIPLRRAPEVEPLEEWRVADHARRIHGILAARKPVRIALVGRRGTGRASLAGAIARALGRQAICVDPESLAQDAGYSTFLRLQRLALLGDLVLVWRGAPASWPAALPVAGLQAVTLEPGEALAPVDGIVDIDIPMPLLGEDTLGALYRRYLPDVAGQIGVVVGQPRVGDLADAAAQLISTPEQLRGFLRQRNGARTAQIGRVERATYSWDDLVLAEQTEETLRAFVDEARRRAVLLADGDRRRLFGDTAQLSALFSGPPGLGKSMSAKVIANALGLDLLIVDSAAITSKFIGETAKNLSLAFEVARDAQCALMFEEADTFFTTRVKVETANDRHSNADIGHLLQLMEDHDGVVMLSSNRRTSMDPAFTRRLRFIVEFRNPGQAERERLWDRTLAILGVPDAVREELVPKVSAAHELTPAQIKGAALTAAYRTDPKLGITSDDVEWAARLELQKEGRLISAVPDTAVPGPRAVARG</sequence>